<dbReference type="Pfam" id="PF00929">
    <property type="entry name" value="RNase_T"/>
    <property type="match status" value="1"/>
</dbReference>
<keyword evidence="6" id="KW-1185">Reference proteome</keyword>
<dbReference type="InterPro" id="IPR051274">
    <property type="entry name" value="3-5_Exoribonuclease"/>
</dbReference>
<dbReference type="GO" id="GO:0003676">
    <property type="term" value="F:nucleic acid binding"/>
    <property type="evidence" value="ECO:0007669"/>
    <property type="project" value="InterPro"/>
</dbReference>
<comment type="caution">
    <text evidence="5">The sequence shown here is derived from an EMBL/GenBank/DDBJ whole genome shotgun (WGS) entry which is preliminary data.</text>
</comment>
<dbReference type="Proteomes" id="UP000653411">
    <property type="component" value="Unassembled WGS sequence"/>
</dbReference>
<evidence type="ECO:0000256" key="3">
    <source>
        <dbReference type="ARBA" id="ARBA00022839"/>
    </source>
</evidence>
<evidence type="ECO:0000256" key="1">
    <source>
        <dbReference type="ARBA" id="ARBA00022722"/>
    </source>
</evidence>
<dbReference type="AlphaFoldDB" id="A0A917UK44"/>
<dbReference type="CDD" id="cd06133">
    <property type="entry name" value="ERI-1_3'hExo_like"/>
    <property type="match status" value="1"/>
</dbReference>
<evidence type="ECO:0000313" key="6">
    <source>
        <dbReference type="Proteomes" id="UP000653411"/>
    </source>
</evidence>
<name>A0A917UK44_9ACTN</name>
<dbReference type="PANTHER" id="PTHR23044:SF61">
    <property type="entry name" value="3'-5' EXORIBONUCLEASE 1-RELATED"/>
    <property type="match status" value="1"/>
</dbReference>
<proteinExistence type="predicted"/>
<keyword evidence="3" id="KW-0269">Exonuclease</keyword>
<dbReference type="InterPro" id="IPR047201">
    <property type="entry name" value="ERI-1_3'hExo-like"/>
</dbReference>
<reference evidence="5" key="2">
    <citation type="submission" date="2020-09" db="EMBL/GenBank/DDBJ databases">
        <authorList>
            <person name="Sun Q."/>
            <person name="Zhou Y."/>
        </authorList>
    </citation>
    <scope>NUCLEOTIDE SEQUENCE</scope>
    <source>
        <strain evidence="5">CGMCC 4.7110</strain>
    </source>
</reference>
<evidence type="ECO:0000313" key="5">
    <source>
        <dbReference type="EMBL" id="GGM93150.1"/>
    </source>
</evidence>
<dbReference type="InterPro" id="IPR013520">
    <property type="entry name" value="Ribonucl_H"/>
</dbReference>
<dbReference type="SMART" id="SM00479">
    <property type="entry name" value="EXOIII"/>
    <property type="match status" value="1"/>
</dbReference>
<dbReference type="InterPro" id="IPR036397">
    <property type="entry name" value="RNaseH_sf"/>
</dbReference>
<accession>A0A917UK44</accession>
<keyword evidence="1" id="KW-0540">Nuclease</keyword>
<dbReference type="Gene3D" id="3.30.420.10">
    <property type="entry name" value="Ribonuclease H-like superfamily/Ribonuclease H"/>
    <property type="match status" value="1"/>
</dbReference>
<dbReference type="SUPFAM" id="SSF53098">
    <property type="entry name" value="Ribonuclease H-like"/>
    <property type="match status" value="1"/>
</dbReference>
<dbReference type="PANTHER" id="PTHR23044">
    <property type="entry name" value="3'-5' EXONUCLEASE ERI1-RELATED"/>
    <property type="match status" value="1"/>
</dbReference>
<keyword evidence="2" id="KW-0378">Hydrolase</keyword>
<reference evidence="5" key="1">
    <citation type="journal article" date="2014" name="Int. J. Syst. Evol. Microbiol.">
        <title>Complete genome sequence of Corynebacterium casei LMG S-19264T (=DSM 44701T), isolated from a smear-ripened cheese.</title>
        <authorList>
            <consortium name="US DOE Joint Genome Institute (JGI-PGF)"/>
            <person name="Walter F."/>
            <person name="Albersmeier A."/>
            <person name="Kalinowski J."/>
            <person name="Ruckert C."/>
        </authorList>
    </citation>
    <scope>NUCLEOTIDE SEQUENCE</scope>
    <source>
        <strain evidence="5">CGMCC 4.7110</strain>
    </source>
</reference>
<dbReference type="EMBL" id="BMML01000002">
    <property type="protein sequence ID" value="GGM93150.1"/>
    <property type="molecule type" value="Genomic_DNA"/>
</dbReference>
<sequence length="206" mass="22557">MPRAPCLPTLSGMDSSSAGGLVNVVDVEATCWDGSQPPGEVSEIIEIGLTVIDLDAGERLARHRILVRPARSTVSAFCTELTGLTQPEIDQGVTFTEACRLLAAEHRAGVRPWASWGDYDRHQFTRQCRATRTPYPFGRHHTNAKAVFTEAYGLRKRPGMAQALEIAGRPLEGRHHRGEDDAWNIAALVLHLSDRGHWPAAAPHPT</sequence>
<feature type="domain" description="Exonuclease" evidence="4">
    <location>
        <begin position="20"/>
        <end position="198"/>
    </location>
</feature>
<protein>
    <submittedName>
        <fullName evidence="5">DNA polymerase III</fullName>
    </submittedName>
</protein>
<evidence type="ECO:0000259" key="4">
    <source>
        <dbReference type="SMART" id="SM00479"/>
    </source>
</evidence>
<organism evidence="5 6">
    <name type="scientific">Streptomyces fuscichromogenes</name>
    <dbReference type="NCBI Taxonomy" id="1324013"/>
    <lineage>
        <taxon>Bacteria</taxon>
        <taxon>Bacillati</taxon>
        <taxon>Actinomycetota</taxon>
        <taxon>Actinomycetes</taxon>
        <taxon>Kitasatosporales</taxon>
        <taxon>Streptomycetaceae</taxon>
        <taxon>Streptomyces</taxon>
    </lineage>
</organism>
<dbReference type="InterPro" id="IPR012337">
    <property type="entry name" value="RNaseH-like_sf"/>
</dbReference>
<gene>
    <name evidence="5" type="ORF">GCM10011578_011550</name>
</gene>
<evidence type="ECO:0000256" key="2">
    <source>
        <dbReference type="ARBA" id="ARBA00022801"/>
    </source>
</evidence>
<dbReference type="GO" id="GO:0000175">
    <property type="term" value="F:3'-5'-RNA exonuclease activity"/>
    <property type="evidence" value="ECO:0007669"/>
    <property type="project" value="InterPro"/>
</dbReference>